<dbReference type="Gene3D" id="3.30.1370.10">
    <property type="entry name" value="K Homology domain, type 1"/>
    <property type="match status" value="1"/>
</dbReference>
<dbReference type="PROSITE" id="PS50084">
    <property type="entry name" value="KH_TYPE_1"/>
    <property type="match status" value="1"/>
</dbReference>
<dbReference type="EMBL" id="LT598491">
    <property type="protein sequence ID" value="SCW03964.1"/>
    <property type="molecule type" value="Genomic_DNA"/>
</dbReference>
<dbReference type="Proteomes" id="UP000190831">
    <property type="component" value="Chromosome H"/>
</dbReference>
<evidence type="ECO:0000259" key="2">
    <source>
        <dbReference type="SMART" id="SM00322"/>
    </source>
</evidence>
<dbReference type="InterPro" id="IPR004088">
    <property type="entry name" value="KH_dom_type_1"/>
</dbReference>
<dbReference type="SUPFAM" id="SSF54791">
    <property type="entry name" value="Eukaryotic type KH-domain (KH-domain type I)"/>
    <property type="match status" value="1"/>
</dbReference>
<dbReference type="Pfam" id="PF00013">
    <property type="entry name" value="KH_1"/>
    <property type="match status" value="1"/>
</dbReference>
<protein>
    <submittedName>
        <fullName evidence="3">LAFE_0H02916g1_1</fullName>
    </submittedName>
</protein>
<reference evidence="3 4" key="1">
    <citation type="submission" date="2016-03" db="EMBL/GenBank/DDBJ databases">
        <authorList>
            <person name="Devillers H."/>
        </authorList>
    </citation>
    <scope>NUCLEOTIDE SEQUENCE [LARGE SCALE GENOMIC DNA]</scope>
    <source>
        <strain evidence="3">CBS 6772</strain>
    </source>
</reference>
<dbReference type="CDD" id="cd00105">
    <property type="entry name" value="KH-I"/>
    <property type="match status" value="1"/>
</dbReference>
<sequence>MDNNEHVRHSGNSELLLKDAEVHDMESRPSSFQFSKEINNNKYVENERPNDTYLEYQVFEWLSTLDEGVLHLLDSSAYPNLSDSSCQHINIQLDQSSLQSFLLCYDNLSTHKVSSPNLESLSVHICIKKNPYGGFTLRVPFHQMILQRLVADQVRVLVPRETLHLIRTGQLLLQSNHIILQQQELLLSNQKFSVIAEDLRVLVSNSSYKEPTMLTRILPNYRSNSFEEVISHEAIYPDSPTQIISQEITINKLEVSFLIGHQGTRIETIRRESQATIKILPISQRLKSHQITAPTSVLQQLCITGDLQAVATALSLIEYHLSHHRLNWKRKI</sequence>
<accession>A0A1G4MJ93</accession>
<dbReference type="InterPro" id="IPR004087">
    <property type="entry name" value="KH_dom"/>
</dbReference>
<dbReference type="InterPro" id="IPR036612">
    <property type="entry name" value="KH_dom_type_1_sf"/>
</dbReference>
<evidence type="ECO:0000313" key="3">
    <source>
        <dbReference type="EMBL" id="SCW03964.1"/>
    </source>
</evidence>
<organism evidence="3 4">
    <name type="scientific">Lachancea fermentati</name>
    <name type="common">Zygosaccharomyces fermentati</name>
    <dbReference type="NCBI Taxonomy" id="4955"/>
    <lineage>
        <taxon>Eukaryota</taxon>
        <taxon>Fungi</taxon>
        <taxon>Dikarya</taxon>
        <taxon>Ascomycota</taxon>
        <taxon>Saccharomycotina</taxon>
        <taxon>Saccharomycetes</taxon>
        <taxon>Saccharomycetales</taxon>
        <taxon>Saccharomycetaceae</taxon>
        <taxon>Lachancea</taxon>
    </lineage>
</organism>
<dbReference type="STRING" id="4955.A0A1G4MJ93"/>
<feature type="domain" description="K Homology" evidence="2">
    <location>
        <begin position="242"/>
        <end position="322"/>
    </location>
</feature>
<dbReference type="AlphaFoldDB" id="A0A1G4MJ93"/>
<gene>
    <name evidence="3" type="ORF">LAFE_0H02916G</name>
</gene>
<name>A0A1G4MJ93_LACFM</name>
<evidence type="ECO:0000256" key="1">
    <source>
        <dbReference type="PROSITE-ProRule" id="PRU00117"/>
    </source>
</evidence>
<keyword evidence="1" id="KW-0694">RNA-binding</keyword>
<evidence type="ECO:0000313" key="4">
    <source>
        <dbReference type="Proteomes" id="UP000190831"/>
    </source>
</evidence>
<dbReference type="GO" id="GO:0003723">
    <property type="term" value="F:RNA binding"/>
    <property type="evidence" value="ECO:0007669"/>
    <property type="project" value="UniProtKB-UniRule"/>
</dbReference>
<keyword evidence="4" id="KW-1185">Reference proteome</keyword>
<proteinExistence type="predicted"/>
<dbReference type="OrthoDB" id="442947at2759"/>
<dbReference type="SMART" id="SM00322">
    <property type="entry name" value="KH"/>
    <property type="match status" value="1"/>
</dbReference>